<dbReference type="Proteomes" id="UP000246991">
    <property type="component" value="Unassembled WGS sequence"/>
</dbReference>
<reference evidence="2 3" key="1">
    <citation type="submission" date="2018-03" db="EMBL/GenBank/DDBJ databases">
        <title>Genomes of Pezizomycetes fungi and the evolution of truffles.</title>
        <authorList>
            <person name="Murat C."/>
            <person name="Payen T."/>
            <person name="Noel B."/>
            <person name="Kuo A."/>
            <person name="Martin F.M."/>
        </authorList>
    </citation>
    <scope>NUCLEOTIDE SEQUENCE [LARGE SCALE GENOMIC DNA]</scope>
    <source>
        <strain evidence="2">091103-1</strain>
    </source>
</reference>
<dbReference type="AlphaFoldDB" id="A0A317SBA4"/>
<protein>
    <submittedName>
        <fullName evidence="2">Uncharacterized protein</fullName>
    </submittedName>
</protein>
<accession>A0A317SBA4</accession>
<evidence type="ECO:0000313" key="2">
    <source>
        <dbReference type="EMBL" id="PWW71752.1"/>
    </source>
</evidence>
<name>A0A317SBA4_9PEZI</name>
<keyword evidence="3" id="KW-1185">Reference proteome</keyword>
<evidence type="ECO:0000256" key="1">
    <source>
        <dbReference type="SAM" id="SignalP"/>
    </source>
</evidence>
<comment type="caution">
    <text evidence="2">The sequence shown here is derived from an EMBL/GenBank/DDBJ whole genome shotgun (WGS) entry which is preliminary data.</text>
</comment>
<keyword evidence="1" id="KW-0732">Signal</keyword>
<feature type="chain" id="PRO_5016437580" evidence="1">
    <location>
        <begin position="22"/>
        <end position="65"/>
    </location>
</feature>
<organism evidence="2 3">
    <name type="scientific">Tuber magnatum</name>
    <name type="common">white Piedmont truffle</name>
    <dbReference type="NCBI Taxonomy" id="42249"/>
    <lineage>
        <taxon>Eukaryota</taxon>
        <taxon>Fungi</taxon>
        <taxon>Dikarya</taxon>
        <taxon>Ascomycota</taxon>
        <taxon>Pezizomycotina</taxon>
        <taxon>Pezizomycetes</taxon>
        <taxon>Pezizales</taxon>
        <taxon>Tuberaceae</taxon>
        <taxon>Tuber</taxon>
    </lineage>
</organism>
<evidence type="ECO:0000313" key="3">
    <source>
        <dbReference type="Proteomes" id="UP000246991"/>
    </source>
</evidence>
<dbReference type="EMBL" id="PYWC01000141">
    <property type="protein sequence ID" value="PWW71752.1"/>
    <property type="molecule type" value="Genomic_DNA"/>
</dbReference>
<sequence length="65" mass="6973">MQLNLLFTTALHSLAATLVRAAPSDLTTPTTLEVLGQDYVSPFDSEVVNALVAAGDLDALKEMRR</sequence>
<feature type="signal peptide" evidence="1">
    <location>
        <begin position="1"/>
        <end position="21"/>
    </location>
</feature>
<gene>
    <name evidence="2" type="ORF">C7212DRAFT_338303</name>
</gene>
<dbReference type="OrthoDB" id="5349223at2759"/>
<proteinExistence type="predicted"/>